<proteinExistence type="evidence at transcript level"/>
<protein>
    <submittedName>
        <fullName evidence="2">Putative secreted protein</fullName>
    </submittedName>
</protein>
<dbReference type="InterPro" id="IPR032062">
    <property type="entry name" value="DUF4803"/>
</dbReference>
<feature type="chain" id="PRO_5004659915" evidence="1">
    <location>
        <begin position="18"/>
        <end position="647"/>
    </location>
</feature>
<feature type="signal peptide" evidence="1">
    <location>
        <begin position="1"/>
        <end position="17"/>
    </location>
</feature>
<reference evidence="2" key="1">
    <citation type="journal article" date="2014" name="Insect Biochem. Mol. Biol.">
        <title>An insight into the sialome of the frog biting fly, Corethrella appendiculata.</title>
        <authorList>
            <person name="Ribeiro J.M.C."/>
            <person name="Chagas A.C."/>
            <person name="Pham V.M."/>
            <person name="Lounibos L.P."/>
            <person name="Calvo E."/>
        </authorList>
    </citation>
    <scope>NUCLEOTIDE SEQUENCE</scope>
    <source>
        <tissue evidence="2">Salivary glands</tissue>
    </source>
</reference>
<evidence type="ECO:0000313" key="2">
    <source>
        <dbReference type="EMBL" id="JAB54852.1"/>
    </source>
</evidence>
<organism evidence="2">
    <name type="scientific">Corethrella appendiculata</name>
    <dbReference type="NCBI Taxonomy" id="1370023"/>
    <lineage>
        <taxon>Eukaryota</taxon>
        <taxon>Metazoa</taxon>
        <taxon>Ecdysozoa</taxon>
        <taxon>Arthropoda</taxon>
        <taxon>Hexapoda</taxon>
        <taxon>Insecta</taxon>
        <taxon>Pterygota</taxon>
        <taxon>Neoptera</taxon>
        <taxon>Endopterygota</taxon>
        <taxon>Diptera</taxon>
        <taxon>Nematocera</taxon>
        <taxon>Culicoidea</taxon>
        <taxon>Chaoboridae</taxon>
        <taxon>Corethrella</taxon>
    </lineage>
</organism>
<dbReference type="EMBL" id="GANO01005019">
    <property type="protein sequence ID" value="JAB54852.1"/>
    <property type="molecule type" value="mRNA"/>
</dbReference>
<dbReference type="PANTHER" id="PTHR47890:SF1">
    <property type="entry name" value="LD24308P"/>
    <property type="match status" value="1"/>
</dbReference>
<sequence>MKVFVIILSGFLLNVHAVFEDEASIAFQADIAKSFVGKIQYYAMNQLIEFTFKKIFDIKETQSEVENLHRITMERFDEILNQIEQSASVTIDQVKSVIELYSYMSPTMKEIEEFISALKIAETAMVEIVRDKDKKLENITIINFAESLFSHDQFSISSRARIIYRELLLSTKVSRESFFNRFLESIHRKTKMKTCGNIELNYALDFFRFIFTAELSVYRLQMFGFVIYNFYNFGSFSAEREIVEQQFANRINGYGEIFQLISQHLSVTYYRCDERNHEKGITYQELSRFILGIIEWEADLIYYCYPQKCEYFAKNHYRKEFRFNGPVGSFRACNGRLHGCRWQGDTYNYCVNQNKSESKFYSYISSEYIQHGRKEDCGNLSDELTTNKNHWRHCDYCFCECESNASYVHKHLSLREEVSDIAQNKVIVGVRFRKIGNRVIGLQIQEGRLLNESVVNTTMIDWKHQQAFKMDANDRLENDPQLYEFNYDQRLMTMKVLNAPNGTVITGVKFVLTENNIPDLSIRCTKYDRKAGKLDLSDEGTQWLEEYHRPSHDTYDAFEKQVPTNCDQESQFLTLSGDTIKFASSDWGTDGGQSTLPFFDIRDVVPNVLTGVTLPLASVGILLKGCLGSGGFITPIVSVNAHYFIKK</sequence>
<keyword evidence="1" id="KW-0732">Signal</keyword>
<name>U5ENJ6_9DIPT</name>
<evidence type="ECO:0000256" key="1">
    <source>
        <dbReference type="SAM" id="SignalP"/>
    </source>
</evidence>
<dbReference type="AlphaFoldDB" id="U5ENJ6"/>
<dbReference type="PANTHER" id="PTHR47890">
    <property type="entry name" value="LD24308P"/>
    <property type="match status" value="1"/>
</dbReference>
<dbReference type="Pfam" id="PF16061">
    <property type="entry name" value="DUF4803"/>
    <property type="match status" value="1"/>
</dbReference>
<accession>U5ENJ6</accession>